<evidence type="ECO:0000313" key="7">
    <source>
        <dbReference type="Proteomes" id="UP001497392"/>
    </source>
</evidence>
<organism evidence="6 7">
    <name type="scientific">Coccomyxa viridis</name>
    <dbReference type="NCBI Taxonomy" id="1274662"/>
    <lineage>
        <taxon>Eukaryota</taxon>
        <taxon>Viridiplantae</taxon>
        <taxon>Chlorophyta</taxon>
        <taxon>core chlorophytes</taxon>
        <taxon>Trebouxiophyceae</taxon>
        <taxon>Trebouxiophyceae incertae sedis</taxon>
        <taxon>Coccomyxaceae</taxon>
        <taxon>Coccomyxa</taxon>
    </lineage>
</organism>
<keyword evidence="1" id="KW-0677">Repeat</keyword>
<evidence type="ECO:0000259" key="5">
    <source>
        <dbReference type="PROSITE" id="PS50893"/>
    </source>
</evidence>
<accession>A0ABP1FJF3</accession>
<dbReference type="Gene3D" id="3.40.50.300">
    <property type="entry name" value="P-loop containing nucleotide triphosphate hydrolases"/>
    <property type="match status" value="2"/>
</dbReference>
<feature type="region of interest" description="Disordered" evidence="4">
    <location>
        <begin position="1"/>
        <end position="128"/>
    </location>
</feature>
<keyword evidence="2" id="KW-0547">Nucleotide-binding</keyword>
<dbReference type="CDD" id="cd03221">
    <property type="entry name" value="ABCF_EF-3"/>
    <property type="match status" value="2"/>
</dbReference>
<dbReference type="PROSITE" id="PS50893">
    <property type="entry name" value="ABC_TRANSPORTER_2"/>
    <property type="match status" value="2"/>
</dbReference>
<feature type="region of interest" description="Disordered" evidence="4">
    <location>
        <begin position="469"/>
        <end position="511"/>
    </location>
</feature>
<sequence>MAPVTDDKKKSDSKDKKAKESVKDSSKDKRKEKDPAKPKKEKDSTSKDKKDKKEKDASKDKKPKDDKSPSKKDEKSNGAAKPQPRVPQPKARVVPPPPTKDKDDYLGDVDLPSSSSESEEGEERHKPLYTVEEKDKVFTSMATGRDVKKLADKERRQIEEAHRAKAAALRDDDNVFDVAYEQQGSEGQDVLSATDIKVHNMTIRAKGKALLESTQLTVTQGRRYGLVGPNGKGKSTLLRMIARRQVPVPETLDVLLVEQEVVGTEEPALDAVVAADAELMALRAEEVDIQARLGAVSLEDNPEDPPEASTSAANDADNDRLAAIYDRLAEIGADSAKSRASKILHGLGFTEVMQRRATKDFSGGWRMRISLARALYIQPTVLLLDEPTNHLDLRAVLWLEEYLQRWKKTLIVVSHDRDFLNMVTTDIIHLHDLKLHYYRGNFAQFEEMYEQKRKEVNKAAEKFEKQLKAAKKSGSKANTDKVVKNAKQTQARKANKAGGYADDDTKPAEEPKRWSDYTVRFEFPEPSELPSSSLLQLIDADFKYPGRDDFGLKDLNIGIDMGSRVAIVGPNGAGKTTLMNLLAGDLEPTEGEARRSHTLRVGRYAQHFVDALQMDSNPVEYLMNKYPKAGLKPEQMRQQLGRFGLSGHHHLQPICKLSGGQKARVVFTSISLGHPHILLLDEPTNHLDMQSIDALAEALEQFEGGVVVISHDSQLLSRVCDDAERSEVWLVEDGEVERYEGYFEEYKAELVKEIADEMDED</sequence>
<evidence type="ECO:0000256" key="3">
    <source>
        <dbReference type="ARBA" id="ARBA00022840"/>
    </source>
</evidence>
<dbReference type="PANTHER" id="PTHR19211">
    <property type="entry name" value="ATP-BINDING TRANSPORT PROTEIN-RELATED"/>
    <property type="match status" value="1"/>
</dbReference>
<protein>
    <submittedName>
        <fullName evidence="6">G2032 protein</fullName>
    </submittedName>
</protein>
<reference evidence="6 7" key="1">
    <citation type="submission" date="2024-06" db="EMBL/GenBank/DDBJ databases">
        <authorList>
            <person name="Kraege A."/>
            <person name="Thomma B."/>
        </authorList>
    </citation>
    <scope>NUCLEOTIDE SEQUENCE [LARGE SCALE GENOMIC DNA]</scope>
</reference>
<dbReference type="InterPro" id="IPR003439">
    <property type="entry name" value="ABC_transporter-like_ATP-bd"/>
</dbReference>
<dbReference type="InterPro" id="IPR027417">
    <property type="entry name" value="P-loop_NTPase"/>
</dbReference>
<feature type="compositionally biased region" description="Basic and acidic residues" evidence="4">
    <location>
        <begin position="1"/>
        <end position="76"/>
    </location>
</feature>
<dbReference type="SMART" id="SM00382">
    <property type="entry name" value="AAA"/>
    <property type="match status" value="2"/>
</dbReference>
<evidence type="ECO:0000256" key="4">
    <source>
        <dbReference type="SAM" id="MobiDB-lite"/>
    </source>
</evidence>
<proteinExistence type="predicted"/>
<keyword evidence="7" id="KW-1185">Reference proteome</keyword>
<feature type="domain" description="ABC transporter" evidence="5">
    <location>
        <begin position="196"/>
        <end position="464"/>
    </location>
</feature>
<comment type="caution">
    <text evidence="6">The sequence shown here is derived from an EMBL/GenBank/DDBJ whole genome shotgun (WGS) entry which is preliminary data.</text>
</comment>
<dbReference type="PANTHER" id="PTHR19211:SF14">
    <property type="entry name" value="ATP-BINDING CASSETTE SUB-FAMILY F MEMBER 1"/>
    <property type="match status" value="1"/>
</dbReference>
<dbReference type="InterPro" id="IPR017871">
    <property type="entry name" value="ABC_transporter-like_CS"/>
</dbReference>
<evidence type="ECO:0000313" key="6">
    <source>
        <dbReference type="EMBL" id="CAL5220081.1"/>
    </source>
</evidence>
<dbReference type="Pfam" id="PF00005">
    <property type="entry name" value="ABC_tran"/>
    <property type="match status" value="2"/>
</dbReference>
<keyword evidence="3" id="KW-0067">ATP-binding</keyword>
<dbReference type="SUPFAM" id="SSF52540">
    <property type="entry name" value="P-loop containing nucleoside triphosphate hydrolases"/>
    <property type="match status" value="2"/>
</dbReference>
<evidence type="ECO:0000256" key="1">
    <source>
        <dbReference type="ARBA" id="ARBA00022737"/>
    </source>
</evidence>
<dbReference type="PROSITE" id="PS00211">
    <property type="entry name" value="ABC_TRANSPORTER_1"/>
    <property type="match status" value="1"/>
</dbReference>
<dbReference type="InterPro" id="IPR050611">
    <property type="entry name" value="ABCF"/>
</dbReference>
<evidence type="ECO:0000256" key="2">
    <source>
        <dbReference type="ARBA" id="ARBA00022741"/>
    </source>
</evidence>
<feature type="domain" description="ABC transporter" evidence="5">
    <location>
        <begin position="535"/>
        <end position="758"/>
    </location>
</feature>
<feature type="compositionally biased region" description="Low complexity" evidence="4">
    <location>
        <begin position="79"/>
        <end position="93"/>
    </location>
</feature>
<dbReference type="Proteomes" id="UP001497392">
    <property type="component" value="Unassembled WGS sequence"/>
</dbReference>
<name>A0ABP1FJF3_9CHLO</name>
<dbReference type="InterPro" id="IPR003593">
    <property type="entry name" value="AAA+_ATPase"/>
</dbReference>
<dbReference type="EMBL" id="CAXHTA020000003">
    <property type="protein sequence ID" value="CAL5220081.1"/>
    <property type="molecule type" value="Genomic_DNA"/>
</dbReference>
<gene>
    <name evidence="6" type="primary">g2032</name>
    <name evidence="6" type="ORF">VP750_LOCUS1740</name>
</gene>